<keyword evidence="1" id="KW-0175">Coiled coil</keyword>
<accession>A0A1G2MRC0</accession>
<evidence type="ECO:0000313" key="3">
    <source>
        <dbReference type="Proteomes" id="UP000177565"/>
    </source>
</evidence>
<evidence type="ECO:0000256" key="1">
    <source>
        <dbReference type="SAM" id="Coils"/>
    </source>
</evidence>
<evidence type="ECO:0000313" key="2">
    <source>
        <dbReference type="EMBL" id="OHA26440.1"/>
    </source>
</evidence>
<organism evidence="2 3">
    <name type="scientific">Candidatus Taylorbacteria bacterium RIFCSPHIGHO2_02_FULL_46_13</name>
    <dbReference type="NCBI Taxonomy" id="1802312"/>
    <lineage>
        <taxon>Bacteria</taxon>
        <taxon>Candidatus Tayloriibacteriota</taxon>
    </lineage>
</organism>
<proteinExistence type="predicted"/>
<dbReference type="AlphaFoldDB" id="A0A1G2MRC0"/>
<name>A0A1G2MRC0_9BACT</name>
<sequence length="283" mass="32947">MNTPEQSPNMQDYGFNQTDLWDLYLVKRVDEQINAGVLRPNEKEDHPDFNDMSNAEKYEMAETLSAGVFDEDMSQNVEWIDGEFDKVVAPESVEGHLNGQYRAQIKYLAIGQPDSPHTEGVVWVAFLFDQKNQKEIPNTRVGANKLSLTITGVSHKIPSWGNEVWKTGEELFKEEFVETVNWLNDLISHMDEKKEKHRDFMGNNPLLKEIKGAGNFLVWIGRKLSEIKNIKDTKYLHTQTQFLLEQLKDLQKELLNLFEDDEEIEKQYRDETDGWLPPPDWRT</sequence>
<comment type="caution">
    <text evidence="2">The sequence shown here is derived from an EMBL/GenBank/DDBJ whole genome shotgun (WGS) entry which is preliminary data.</text>
</comment>
<dbReference type="EMBL" id="MHRQ01000020">
    <property type="protein sequence ID" value="OHA26440.1"/>
    <property type="molecule type" value="Genomic_DNA"/>
</dbReference>
<reference evidence="2 3" key="1">
    <citation type="journal article" date="2016" name="Nat. Commun.">
        <title>Thousands of microbial genomes shed light on interconnected biogeochemical processes in an aquifer system.</title>
        <authorList>
            <person name="Anantharaman K."/>
            <person name="Brown C.T."/>
            <person name="Hug L.A."/>
            <person name="Sharon I."/>
            <person name="Castelle C.J."/>
            <person name="Probst A.J."/>
            <person name="Thomas B.C."/>
            <person name="Singh A."/>
            <person name="Wilkins M.J."/>
            <person name="Karaoz U."/>
            <person name="Brodie E.L."/>
            <person name="Williams K.H."/>
            <person name="Hubbard S.S."/>
            <person name="Banfield J.F."/>
        </authorList>
    </citation>
    <scope>NUCLEOTIDE SEQUENCE [LARGE SCALE GENOMIC DNA]</scope>
</reference>
<feature type="coiled-coil region" evidence="1">
    <location>
        <begin position="240"/>
        <end position="267"/>
    </location>
</feature>
<gene>
    <name evidence="2" type="ORF">A3C06_02575</name>
</gene>
<protein>
    <submittedName>
        <fullName evidence="2">Uncharacterized protein</fullName>
    </submittedName>
</protein>
<dbReference type="Proteomes" id="UP000177565">
    <property type="component" value="Unassembled WGS sequence"/>
</dbReference>